<comment type="caution">
    <text evidence="12">The sequence shown here is derived from an EMBL/GenBank/DDBJ whole genome shotgun (WGS) entry which is preliminary data.</text>
</comment>
<evidence type="ECO:0000256" key="1">
    <source>
        <dbReference type="ARBA" id="ARBA00002254"/>
    </source>
</evidence>
<dbReference type="GO" id="GO:0009425">
    <property type="term" value="C:bacterial-type flagellum basal body"/>
    <property type="evidence" value="ECO:0007669"/>
    <property type="project" value="InterPro"/>
</dbReference>
<comment type="subcellular location">
    <subcellularLocation>
        <location evidence="2">Cell membrane</location>
        <topology evidence="2">Single-pass membrane protein</topology>
    </subcellularLocation>
</comment>
<keyword evidence="7 10" id="KW-0283">Flagellar rotation</keyword>
<keyword evidence="8 10" id="KW-1133">Transmembrane helix</keyword>
<dbReference type="GO" id="GO:0005886">
    <property type="term" value="C:plasma membrane"/>
    <property type="evidence" value="ECO:0007669"/>
    <property type="project" value="UniProtKB-SubCell"/>
</dbReference>
<name>A0A2D3WM59_9BACT</name>
<gene>
    <name evidence="12" type="ORF">CFH83_00900</name>
</gene>
<keyword evidence="12" id="KW-0282">Flagellum</keyword>
<keyword evidence="12" id="KW-0966">Cell projection</keyword>
<comment type="function">
    <text evidence="1 10">Controls the rotational direction of flagella during chemotaxis.</text>
</comment>
<evidence type="ECO:0000256" key="10">
    <source>
        <dbReference type="RuleBase" id="RU364125"/>
    </source>
</evidence>
<proteinExistence type="inferred from homology"/>
<organism evidence="12 13">
    <name type="scientific">Sulfuricurvum kujiense</name>
    <dbReference type="NCBI Taxonomy" id="148813"/>
    <lineage>
        <taxon>Bacteria</taxon>
        <taxon>Pseudomonadati</taxon>
        <taxon>Campylobacterota</taxon>
        <taxon>Epsilonproteobacteria</taxon>
        <taxon>Campylobacterales</taxon>
        <taxon>Sulfurimonadaceae</taxon>
        <taxon>Sulfuricurvum</taxon>
    </lineage>
</organism>
<dbReference type="GO" id="GO:0071978">
    <property type="term" value="P:bacterial-type flagellum-dependent swarming motility"/>
    <property type="evidence" value="ECO:0007669"/>
    <property type="project" value="TreeGrafter"/>
</dbReference>
<dbReference type="InterPro" id="IPR005503">
    <property type="entry name" value="FliL"/>
</dbReference>
<dbReference type="PANTHER" id="PTHR35091:SF2">
    <property type="entry name" value="FLAGELLAR PROTEIN FLIL"/>
    <property type="match status" value="1"/>
</dbReference>
<dbReference type="NCBIfam" id="NF006283">
    <property type="entry name" value="PRK08455.1"/>
    <property type="match status" value="1"/>
</dbReference>
<feature type="region of interest" description="Disordered" evidence="11">
    <location>
        <begin position="57"/>
        <end position="85"/>
    </location>
</feature>
<dbReference type="AlphaFoldDB" id="A0A2D3WM59"/>
<keyword evidence="12" id="KW-0969">Cilium</keyword>
<evidence type="ECO:0000256" key="7">
    <source>
        <dbReference type="ARBA" id="ARBA00022779"/>
    </source>
</evidence>
<keyword evidence="9 10" id="KW-0472">Membrane</keyword>
<keyword evidence="5 10" id="KW-0145">Chemotaxis</keyword>
<evidence type="ECO:0000256" key="6">
    <source>
        <dbReference type="ARBA" id="ARBA00022692"/>
    </source>
</evidence>
<sequence length="192" mass="20861">MAEKEKDEHATEEEGKKKSSSMLLIIIIAVLVLILVIGGVVAALMMGNNDAATEAGHGAKTEVAADAHGSEGEAADEGSGSTTHVSGEAVTEVGLMFPLDTFTVNLLSESGRRYLKVEMNLEIEGEELSPELETKKPIFRDIIIRILSSKSLEEISTIKGKEKLKEQIVNDLNMRLKDGKVKNVYFTDFVVQ</sequence>
<evidence type="ECO:0000256" key="11">
    <source>
        <dbReference type="SAM" id="MobiDB-lite"/>
    </source>
</evidence>
<evidence type="ECO:0000313" key="13">
    <source>
        <dbReference type="Proteomes" id="UP000228859"/>
    </source>
</evidence>
<dbReference type="Pfam" id="PF03748">
    <property type="entry name" value="FliL"/>
    <property type="match status" value="1"/>
</dbReference>
<dbReference type="EMBL" id="DLUI01000013">
    <property type="protein sequence ID" value="DAB39396.1"/>
    <property type="molecule type" value="Genomic_DNA"/>
</dbReference>
<keyword evidence="6 10" id="KW-0812">Transmembrane</keyword>
<keyword evidence="4 10" id="KW-1003">Cell membrane</keyword>
<dbReference type="PANTHER" id="PTHR35091">
    <property type="entry name" value="FLAGELLAR PROTEIN FLIL"/>
    <property type="match status" value="1"/>
</dbReference>
<evidence type="ECO:0000256" key="5">
    <source>
        <dbReference type="ARBA" id="ARBA00022500"/>
    </source>
</evidence>
<protein>
    <recommendedName>
        <fullName evidence="10">Flagellar protein FliL</fullName>
    </recommendedName>
</protein>
<accession>A0A2D3WM59</accession>
<dbReference type="GO" id="GO:0006935">
    <property type="term" value="P:chemotaxis"/>
    <property type="evidence" value="ECO:0007669"/>
    <property type="project" value="UniProtKB-KW"/>
</dbReference>
<feature type="compositionally biased region" description="Basic and acidic residues" evidence="11">
    <location>
        <begin position="57"/>
        <end position="71"/>
    </location>
</feature>
<evidence type="ECO:0000256" key="9">
    <source>
        <dbReference type="ARBA" id="ARBA00023136"/>
    </source>
</evidence>
<dbReference type="RefSeq" id="WP_294894762.1">
    <property type="nucleotide sequence ID" value="NZ_DLUI01000013.1"/>
</dbReference>
<evidence type="ECO:0000256" key="2">
    <source>
        <dbReference type="ARBA" id="ARBA00004162"/>
    </source>
</evidence>
<feature type="transmembrane region" description="Helical" evidence="10">
    <location>
        <begin position="21"/>
        <end position="46"/>
    </location>
</feature>
<evidence type="ECO:0000313" key="12">
    <source>
        <dbReference type="EMBL" id="DAB39396.1"/>
    </source>
</evidence>
<comment type="similarity">
    <text evidence="3 10">Belongs to the FliL family.</text>
</comment>
<reference evidence="12 13" key="1">
    <citation type="journal article" date="2017" name="Front. Microbiol.">
        <title>Comparative Genomic Analysis of the Class Epsilonproteobacteria and Proposed Reclassification to Epsilonbacteraeota (phyl. nov.).</title>
        <authorList>
            <person name="Waite D.W."/>
            <person name="Vanwonterghem I."/>
            <person name="Rinke C."/>
            <person name="Parks D.H."/>
            <person name="Zhang Y."/>
            <person name="Takai K."/>
            <person name="Sievert S.M."/>
            <person name="Simon J."/>
            <person name="Campbell B.J."/>
            <person name="Hanson T.E."/>
            <person name="Woyke T."/>
            <person name="Klotz M.G."/>
            <person name="Hugenholtz P."/>
        </authorList>
    </citation>
    <scope>NUCLEOTIDE SEQUENCE [LARGE SCALE GENOMIC DNA]</scope>
    <source>
        <strain evidence="12">UBA12443</strain>
    </source>
</reference>
<evidence type="ECO:0000256" key="8">
    <source>
        <dbReference type="ARBA" id="ARBA00022989"/>
    </source>
</evidence>
<dbReference type="Proteomes" id="UP000228859">
    <property type="component" value="Unassembled WGS sequence"/>
</dbReference>
<evidence type="ECO:0000256" key="4">
    <source>
        <dbReference type="ARBA" id="ARBA00022475"/>
    </source>
</evidence>
<evidence type="ECO:0000256" key="3">
    <source>
        <dbReference type="ARBA" id="ARBA00008281"/>
    </source>
</evidence>